<dbReference type="InterPro" id="IPR011576">
    <property type="entry name" value="Pyridox_Oxase_N"/>
</dbReference>
<dbReference type="Proteomes" id="UP000183407">
    <property type="component" value="Unassembled WGS sequence"/>
</dbReference>
<dbReference type="GO" id="GO:0070967">
    <property type="term" value="F:coenzyme F420 binding"/>
    <property type="evidence" value="ECO:0007669"/>
    <property type="project" value="TreeGrafter"/>
</dbReference>
<dbReference type="InterPro" id="IPR012349">
    <property type="entry name" value="Split_barrel_FMN-bd"/>
</dbReference>
<proteinExistence type="predicted"/>
<keyword evidence="1" id="KW-0560">Oxidoreductase</keyword>
<feature type="domain" description="Pyridoxamine 5'-phosphate oxidase N-terminal" evidence="2">
    <location>
        <begin position="30"/>
        <end position="126"/>
    </location>
</feature>
<evidence type="ECO:0000313" key="3">
    <source>
        <dbReference type="EMBL" id="SEC37626.1"/>
    </source>
</evidence>
<dbReference type="AlphaFoldDB" id="A0A1H4S0D7"/>
<accession>A0A1H4S0D7</accession>
<dbReference type="EMBL" id="FNTL01000004">
    <property type="protein sequence ID" value="SEC37626.1"/>
    <property type="molecule type" value="Genomic_DNA"/>
</dbReference>
<reference evidence="4" key="1">
    <citation type="submission" date="2016-10" db="EMBL/GenBank/DDBJ databases">
        <authorList>
            <person name="Varghese N."/>
        </authorList>
    </citation>
    <scope>NUCLEOTIDE SEQUENCE [LARGE SCALE GENOMIC DNA]</scope>
    <source>
        <strain evidence="4">DSM 44719</strain>
    </source>
</reference>
<evidence type="ECO:0000256" key="1">
    <source>
        <dbReference type="ARBA" id="ARBA00023002"/>
    </source>
</evidence>
<dbReference type="RefSeq" id="WP_073364997.1">
    <property type="nucleotide sequence ID" value="NZ_FNTL01000004.1"/>
</dbReference>
<name>A0A1H4S0D7_RHOJO</name>
<dbReference type="PANTHER" id="PTHR35176:SF4">
    <property type="entry name" value="PYRIDOXAMINE 5'-PHOSPHATE OXIDASE-RELATED FMN-BINDING"/>
    <property type="match status" value="1"/>
</dbReference>
<dbReference type="PANTHER" id="PTHR35176">
    <property type="entry name" value="HEME OXYGENASE HI_0854-RELATED"/>
    <property type="match status" value="1"/>
</dbReference>
<dbReference type="GO" id="GO:0016627">
    <property type="term" value="F:oxidoreductase activity, acting on the CH-CH group of donors"/>
    <property type="evidence" value="ECO:0007669"/>
    <property type="project" value="TreeGrafter"/>
</dbReference>
<sequence>MVEPRAERPHMPGYGIAEDTRDVLPWRWAVDLLNRARTSVLSTVRPDGRPHAMPLWGLWLDDVYCLSTAITSVKSTNLRADDRCVITAEDGDDAVIVEGRAELSDLPTGFTEAYRQKYGQTIDAGPIWTVRPTVAFAFQATDDFPKTATRWVFST</sequence>
<dbReference type="Gene3D" id="2.30.110.10">
    <property type="entry name" value="Electron Transport, Fmn-binding Protein, Chain A"/>
    <property type="match status" value="1"/>
</dbReference>
<dbReference type="InterPro" id="IPR052019">
    <property type="entry name" value="F420H2_bilvrd_red/Heme_oxyg"/>
</dbReference>
<dbReference type="Pfam" id="PF01243">
    <property type="entry name" value="PNPOx_N"/>
    <property type="match status" value="1"/>
</dbReference>
<evidence type="ECO:0000313" key="4">
    <source>
        <dbReference type="Proteomes" id="UP000183407"/>
    </source>
</evidence>
<protein>
    <submittedName>
        <fullName evidence="3">Pyridoxamine 5'-phosphate oxidase</fullName>
    </submittedName>
</protein>
<gene>
    <name evidence="3" type="ORF">SAMN04490220_1475</name>
</gene>
<organism evidence="3 4">
    <name type="scientific">Rhodococcus jostii</name>
    <dbReference type="NCBI Taxonomy" id="132919"/>
    <lineage>
        <taxon>Bacteria</taxon>
        <taxon>Bacillati</taxon>
        <taxon>Actinomycetota</taxon>
        <taxon>Actinomycetes</taxon>
        <taxon>Mycobacteriales</taxon>
        <taxon>Nocardiaceae</taxon>
        <taxon>Rhodococcus</taxon>
    </lineage>
</organism>
<evidence type="ECO:0000259" key="2">
    <source>
        <dbReference type="Pfam" id="PF01243"/>
    </source>
</evidence>
<dbReference type="SUPFAM" id="SSF50475">
    <property type="entry name" value="FMN-binding split barrel"/>
    <property type="match status" value="1"/>
</dbReference>
<dbReference type="GO" id="GO:0005829">
    <property type="term" value="C:cytosol"/>
    <property type="evidence" value="ECO:0007669"/>
    <property type="project" value="TreeGrafter"/>
</dbReference>